<keyword evidence="1 2" id="KW-0833">Ubl conjugation pathway</keyword>
<dbReference type="GO" id="GO:0004842">
    <property type="term" value="F:ubiquitin-protein transferase activity"/>
    <property type="evidence" value="ECO:0007669"/>
    <property type="project" value="InterPro"/>
</dbReference>
<feature type="non-terminal residue" evidence="4">
    <location>
        <position position="1"/>
    </location>
</feature>
<feature type="compositionally biased region" description="Acidic residues" evidence="3">
    <location>
        <begin position="265"/>
        <end position="277"/>
    </location>
</feature>
<evidence type="ECO:0000313" key="4">
    <source>
        <dbReference type="EMBL" id="CAB4035515.1"/>
    </source>
</evidence>
<evidence type="ECO:0000256" key="1">
    <source>
        <dbReference type="ARBA" id="ARBA00022786"/>
    </source>
</evidence>
<feature type="region of interest" description="Disordered" evidence="3">
    <location>
        <begin position="167"/>
        <end position="227"/>
    </location>
</feature>
<reference evidence="4" key="1">
    <citation type="submission" date="2020-04" db="EMBL/GenBank/DDBJ databases">
        <authorList>
            <person name="Alioto T."/>
            <person name="Alioto T."/>
            <person name="Gomez Garrido J."/>
        </authorList>
    </citation>
    <scope>NUCLEOTIDE SEQUENCE</scope>
    <source>
        <strain evidence="4">A484AB</strain>
    </source>
</reference>
<dbReference type="Proteomes" id="UP001152795">
    <property type="component" value="Unassembled WGS sequence"/>
</dbReference>
<comment type="caution">
    <text evidence="2">Lacks conserved residue(s) required for the propagation of feature annotation.</text>
</comment>
<dbReference type="PROSITE" id="PS50237">
    <property type="entry name" value="HECT"/>
    <property type="match status" value="1"/>
</dbReference>
<accession>A0A6S7JSA4</accession>
<dbReference type="OrthoDB" id="5990523at2759"/>
<name>A0A6S7JSA4_PARCT</name>
<dbReference type="InterPro" id="IPR000569">
    <property type="entry name" value="HECT_dom"/>
</dbReference>
<dbReference type="AlphaFoldDB" id="A0A6S7JSA4"/>
<organism evidence="4 5">
    <name type="scientific">Paramuricea clavata</name>
    <name type="common">Red gorgonian</name>
    <name type="synonym">Violescent sea-whip</name>
    <dbReference type="NCBI Taxonomy" id="317549"/>
    <lineage>
        <taxon>Eukaryota</taxon>
        <taxon>Metazoa</taxon>
        <taxon>Cnidaria</taxon>
        <taxon>Anthozoa</taxon>
        <taxon>Octocorallia</taxon>
        <taxon>Malacalcyonacea</taxon>
        <taxon>Plexauridae</taxon>
        <taxon>Paramuricea</taxon>
    </lineage>
</organism>
<dbReference type="SUPFAM" id="SSF56204">
    <property type="entry name" value="Hect, E3 ligase catalytic domain"/>
    <property type="match status" value="1"/>
</dbReference>
<evidence type="ECO:0000313" key="5">
    <source>
        <dbReference type="Proteomes" id="UP001152795"/>
    </source>
</evidence>
<dbReference type="EMBL" id="CACRXK020021125">
    <property type="protein sequence ID" value="CAB4035515.1"/>
    <property type="molecule type" value="Genomic_DNA"/>
</dbReference>
<dbReference type="Gene3D" id="3.90.1750.10">
    <property type="entry name" value="Hect, E3 ligase catalytic domains"/>
    <property type="match status" value="1"/>
</dbReference>
<evidence type="ECO:0000256" key="2">
    <source>
        <dbReference type="PROSITE-ProRule" id="PRU00104"/>
    </source>
</evidence>
<feature type="region of interest" description="Disordered" evidence="3">
    <location>
        <begin position="265"/>
        <end position="287"/>
    </location>
</feature>
<proteinExistence type="predicted"/>
<comment type="caution">
    <text evidence="4">The sequence shown here is derived from an EMBL/GenBank/DDBJ whole genome shotgun (WGS) entry which is preliminary data.</text>
</comment>
<sequence length="359" mass="41142">MFCHICGAETPDRSNFCWKCGASVKSEKAEEDKKKPFEDDKFKKCRGRTLPVKVPVTADRKTILERSVRKHANHFKDVHENLEYTLIYPDNSKMVHLPGTTEQFVLNKYREDVGRKYNRITIFIATKTDYINYHLFKIGESLEAESSDNNHGSEDDDDRIIDETVNNAHSFQHDRRLRQAKSKQTTLEQVSGPSTSSTLPSTHGDEQRPDTSSTLPSTHDGDEQRQSSVEHYIECPSCFKIFPINEIVEHADKCVDIWIGEVQVEDSENESETDTDLPDPGFIDAEPADTSLKNVAQQLADVHVKKEQPKRVNVRRKHLWMDFKQAKEKWNLTANTPIRIVFLGEPAVDHGGPKREFFS</sequence>
<keyword evidence="5" id="KW-1185">Reference proteome</keyword>
<evidence type="ECO:0000256" key="3">
    <source>
        <dbReference type="SAM" id="MobiDB-lite"/>
    </source>
</evidence>
<protein>
    <submittedName>
        <fullName evidence="4">PREDICTED: uncharacterized protein LOC106815163</fullName>
    </submittedName>
</protein>
<gene>
    <name evidence="4" type="ORF">PACLA_8A069265</name>
</gene>
<feature type="compositionally biased region" description="Low complexity" evidence="3">
    <location>
        <begin position="191"/>
        <end position="202"/>
    </location>
</feature>
<dbReference type="InterPro" id="IPR035983">
    <property type="entry name" value="Hect_E3_ubiquitin_ligase"/>
</dbReference>